<evidence type="ECO:0000313" key="4">
    <source>
        <dbReference type="EMBL" id="CAE7357829.1"/>
    </source>
</evidence>
<feature type="compositionally biased region" description="Polar residues" evidence="2">
    <location>
        <begin position="46"/>
        <end position="55"/>
    </location>
</feature>
<keyword evidence="1" id="KW-0863">Zinc-finger</keyword>
<dbReference type="AlphaFoldDB" id="A0A812PQD2"/>
<reference evidence="4" key="1">
    <citation type="submission" date="2021-02" db="EMBL/GenBank/DDBJ databases">
        <authorList>
            <person name="Dougan E. K."/>
            <person name="Rhodes N."/>
            <person name="Thang M."/>
            <person name="Chan C."/>
        </authorList>
    </citation>
    <scope>NUCLEOTIDE SEQUENCE</scope>
</reference>
<proteinExistence type="predicted"/>
<dbReference type="PROSITE" id="PS50103">
    <property type="entry name" value="ZF_C3H1"/>
    <property type="match status" value="1"/>
</dbReference>
<dbReference type="OrthoDB" id="435222at2759"/>
<dbReference type="GO" id="GO:0008270">
    <property type="term" value="F:zinc ion binding"/>
    <property type="evidence" value="ECO:0007669"/>
    <property type="project" value="UniProtKB-KW"/>
</dbReference>
<evidence type="ECO:0000256" key="2">
    <source>
        <dbReference type="SAM" id="MobiDB-lite"/>
    </source>
</evidence>
<organism evidence="4 5">
    <name type="scientific">Symbiodinium natans</name>
    <dbReference type="NCBI Taxonomy" id="878477"/>
    <lineage>
        <taxon>Eukaryota</taxon>
        <taxon>Sar</taxon>
        <taxon>Alveolata</taxon>
        <taxon>Dinophyceae</taxon>
        <taxon>Suessiales</taxon>
        <taxon>Symbiodiniaceae</taxon>
        <taxon>Symbiodinium</taxon>
    </lineage>
</organism>
<keyword evidence="1" id="KW-0862">Zinc</keyword>
<evidence type="ECO:0000259" key="3">
    <source>
        <dbReference type="PROSITE" id="PS50103"/>
    </source>
</evidence>
<feature type="compositionally biased region" description="Low complexity" evidence="2">
    <location>
        <begin position="221"/>
        <end position="230"/>
    </location>
</feature>
<feature type="compositionally biased region" description="Polar residues" evidence="2">
    <location>
        <begin position="1"/>
        <end position="11"/>
    </location>
</feature>
<protein>
    <recommendedName>
        <fullName evidence="3">C3H1-type domain-containing protein</fullName>
    </recommendedName>
</protein>
<keyword evidence="5" id="KW-1185">Reference proteome</keyword>
<accession>A0A812PQD2</accession>
<feature type="region of interest" description="Disordered" evidence="2">
    <location>
        <begin position="181"/>
        <end position="247"/>
    </location>
</feature>
<evidence type="ECO:0000256" key="1">
    <source>
        <dbReference type="PROSITE-ProRule" id="PRU00723"/>
    </source>
</evidence>
<dbReference type="Proteomes" id="UP000604046">
    <property type="component" value="Unassembled WGS sequence"/>
</dbReference>
<feature type="zinc finger region" description="C3H1-type" evidence="1">
    <location>
        <begin position="91"/>
        <end position="114"/>
    </location>
</feature>
<keyword evidence="1" id="KW-0479">Metal-binding</keyword>
<feature type="compositionally biased region" description="Acidic residues" evidence="2">
    <location>
        <begin position="60"/>
        <end position="70"/>
    </location>
</feature>
<dbReference type="InterPro" id="IPR000571">
    <property type="entry name" value="Znf_CCCH"/>
</dbReference>
<evidence type="ECO:0000313" key="5">
    <source>
        <dbReference type="Proteomes" id="UP000604046"/>
    </source>
</evidence>
<feature type="region of interest" description="Disordered" evidence="2">
    <location>
        <begin position="1"/>
        <end position="21"/>
    </location>
</feature>
<gene>
    <name evidence="4" type="ORF">SNAT2548_LOCUS19106</name>
</gene>
<dbReference type="EMBL" id="CAJNDS010002166">
    <property type="protein sequence ID" value="CAE7357829.1"/>
    <property type="molecule type" value="Genomic_DNA"/>
</dbReference>
<comment type="caution">
    <text evidence="4">The sequence shown here is derived from an EMBL/GenBank/DDBJ whole genome shotgun (WGS) entry which is preliminary data.</text>
</comment>
<sequence>MAHPSGSQGLAQNVAPRVSLESSSSSSMSSWVLHLQRAIQADLSDSAESAGQKNALNEGPDNDELDENESDLERPVSAGEQGQQQKIACDPCLFFFSKRGCRNGSACKYCHLDHVHSHRPAQRPRKQTRDRYKRHILQLVQDQDDLEHIQDELQEVSRKKPYMRNFLQGYLEGRASSAVNVASPAQPKSMPRLPGIQTNAPDDQSCSSCSAPSPSIPGLPPSSAASAQPADTGYQPRQDAIVQRFSL</sequence>
<feature type="domain" description="C3H1-type" evidence="3">
    <location>
        <begin position="91"/>
        <end position="114"/>
    </location>
</feature>
<feature type="region of interest" description="Disordered" evidence="2">
    <location>
        <begin position="43"/>
        <end position="81"/>
    </location>
</feature>
<name>A0A812PQD2_9DINO</name>